<evidence type="ECO:0000313" key="4">
    <source>
        <dbReference type="Proteomes" id="UP000027821"/>
    </source>
</evidence>
<reference evidence="3 4" key="1">
    <citation type="submission" date="2014-04" db="EMBL/GenBank/DDBJ databases">
        <title>Characterization and application of a salt tolerant electro-active bacterium.</title>
        <authorList>
            <person name="Yang L."/>
            <person name="Wei S."/>
            <person name="Tay Q.X.M."/>
        </authorList>
    </citation>
    <scope>NUCLEOTIDE SEQUENCE [LARGE SCALE GENOMIC DNA]</scope>
    <source>
        <strain evidence="3 4">LY1</strain>
    </source>
</reference>
<dbReference type="InterPro" id="IPR018736">
    <property type="entry name" value="DUF2279_periplasmic_lipo"/>
</dbReference>
<accession>A0A074KUR4</accession>
<dbReference type="AlphaFoldDB" id="A0A074KUR4"/>
<organism evidence="3 4">
    <name type="scientific">Anditalea andensis</name>
    <dbReference type="NCBI Taxonomy" id="1048983"/>
    <lineage>
        <taxon>Bacteria</taxon>
        <taxon>Pseudomonadati</taxon>
        <taxon>Bacteroidota</taxon>
        <taxon>Cytophagia</taxon>
        <taxon>Cytophagales</taxon>
        <taxon>Cytophagaceae</taxon>
        <taxon>Anditalea</taxon>
    </lineage>
</organism>
<sequence length="310" mass="35182">MHKTSFPPVMGKMLSIFLLLFHLSTHSIAQVQVSSDTLTPHQVQNRVIGLSIGFAVGYTASLVLLNKAWYSQDTRSSFHFHDDLHYWNQMDKAGHFYTAFHQSRAGIDALRWAGVKEKKAIWIGGMMGVVLQTPIELFDGFSSEYGASVSDFAANTLGSAGVIAQELTWGEIRIMPKFSFRPTPYDPNRLEMFGNSLPEQILQDYNGQSYWLSVDIAAFLKKDSRFPKWLNIATGYGAGGMVYGDPIKNRLAGHQSYRQFFLSTDIDLRYLPVKGRFLKTAIYLLSIYRIPMPAVEYNTRNQVRVHPLFY</sequence>
<dbReference type="RefSeq" id="WP_240486033.1">
    <property type="nucleotide sequence ID" value="NZ_JMIH01000028.1"/>
</dbReference>
<keyword evidence="4" id="KW-1185">Reference proteome</keyword>
<keyword evidence="1" id="KW-1133">Transmembrane helix</keyword>
<feature type="transmembrane region" description="Helical" evidence="1">
    <location>
        <begin position="45"/>
        <end position="65"/>
    </location>
</feature>
<feature type="chain" id="PRO_5001697568" description="DUF2279 domain-containing protein" evidence="2">
    <location>
        <begin position="30"/>
        <end position="310"/>
    </location>
</feature>
<dbReference type="Proteomes" id="UP000027821">
    <property type="component" value="Unassembled WGS sequence"/>
</dbReference>
<keyword evidence="1" id="KW-0472">Membrane</keyword>
<keyword evidence="2" id="KW-0732">Signal</keyword>
<protein>
    <recommendedName>
        <fullName evidence="5">DUF2279 domain-containing protein</fullName>
    </recommendedName>
</protein>
<gene>
    <name evidence="3" type="ORF">EL17_19015</name>
</gene>
<dbReference type="Pfam" id="PF10043">
    <property type="entry name" value="DUF2279"/>
    <property type="match status" value="1"/>
</dbReference>
<feature type="signal peptide" evidence="2">
    <location>
        <begin position="1"/>
        <end position="29"/>
    </location>
</feature>
<keyword evidence="1" id="KW-0812">Transmembrane</keyword>
<evidence type="ECO:0008006" key="5">
    <source>
        <dbReference type="Google" id="ProtNLM"/>
    </source>
</evidence>
<dbReference type="eggNOG" id="COG5544">
    <property type="taxonomic scope" value="Bacteria"/>
</dbReference>
<comment type="caution">
    <text evidence="3">The sequence shown here is derived from an EMBL/GenBank/DDBJ whole genome shotgun (WGS) entry which is preliminary data.</text>
</comment>
<evidence type="ECO:0000313" key="3">
    <source>
        <dbReference type="EMBL" id="KEO72010.1"/>
    </source>
</evidence>
<dbReference type="STRING" id="1048983.EL17_19015"/>
<evidence type="ECO:0000256" key="2">
    <source>
        <dbReference type="SAM" id="SignalP"/>
    </source>
</evidence>
<name>A0A074KUR4_9BACT</name>
<dbReference type="EMBL" id="JMIH01000028">
    <property type="protein sequence ID" value="KEO72010.1"/>
    <property type="molecule type" value="Genomic_DNA"/>
</dbReference>
<evidence type="ECO:0000256" key="1">
    <source>
        <dbReference type="SAM" id="Phobius"/>
    </source>
</evidence>
<proteinExistence type="predicted"/>